<accession>A0A9J9UBT5</accession>
<evidence type="ECO:0000256" key="1">
    <source>
        <dbReference type="ARBA" id="ARBA00004571"/>
    </source>
</evidence>
<dbReference type="CDD" id="cd01347">
    <property type="entry name" value="ligand_gated_channel"/>
    <property type="match status" value="1"/>
</dbReference>
<organism evidence="16 17">
    <name type="scientific">Acidovorax ebreus (strain TPSY)</name>
    <name type="common">Diaphorobacter sp. (strain TPSY)</name>
    <dbReference type="NCBI Taxonomy" id="535289"/>
    <lineage>
        <taxon>Bacteria</taxon>
        <taxon>Pseudomonadati</taxon>
        <taxon>Pseudomonadota</taxon>
        <taxon>Betaproteobacteria</taxon>
        <taxon>Burkholderiales</taxon>
        <taxon>Comamonadaceae</taxon>
        <taxon>Diaphorobacter</taxon>
    </lineage>
</organism>
<evidence type="ECO:0000313" key="17">
    <source>
        <dbReference type="Proteomes" id="UP000000450"/>
    </source>
</evidence>
<dbReference type="GO" id="GO:0015344">
    <property type="term" value="F:siderophore uptake transmembrane transporter activity"/>
    <property type="evidence" value="ECO:0007669"/>
    <property type="project" value="TreeGrafter"/>
</dbReference>
<reference evidence="16 17" key="1">
    <citation type="journal article" date="2010" name="J. Bacteriol.">
        <title>Completed genome sequence of the anaerobic iron-oxidizing bacterium Acidovorax ebreus strain TPSY.</title>
        <authorList>
            <person name="Byrne-Bailey K.G."/>
            <person name="Weber K.A."/>
            <person name="Chair A.H."/>
            <person name="Bose S."/>
            <person name="Knox T."/>
            <person name="Spanbauer T.L."/>
            <person name="Chertkov O."/>
            <person name="Coates J.D."/>
        </authorList>
    </citation>
    <scope>NUCLEOTIDE SEQUENCE [LARGE SCALE GENOMIC DNA]</scope>
    <source>
        <strain evidence="16 17">TPSY</strain>
    </source>
</reference>
<evidence type="ECO:0000259" key="15">
    <source>
        <dbReference type="Pfam" id="PF07715"/>
    </source>
</evidence>
<sequence length="698" mass="75201">MTAYSFRAPALRCAPLSSHLTPCALACALLLAGPALAANDAVNNAAAAPEHTLRDVVVTAVHDHSPVQVVADPKQPRQPVPASDAADYLKTIPGFSAIRSGGSNGDPVFRGQFGSRLPLLTNGTQLLGACPGRMDAPSSYISPETYDTLTVVKGPQTVVWGPGTSAGVVRFDRERPDFTEPGVRLSASLLGASAGRNDQNVDFQAGNAQVYVRVTANHSHGQDYKDGDGRRVPSAWDKWNTDVALGFTPDADTLLELSAGTGDGEARYGGRGMDGTQFKRESWGLRFEKRHLTPWLAKLQAQVYGNRADHVMDNFTLRTFQPGGSMSMPMASNVRRTTEGARVAATLQWQPDWQLETGLDAQRSPHDKRSGTPSVPYDSKPWMRDAKFENLGAFAELSWQAQADTRWVGGLRLDRAEAWRYPAPSGMGGMAPAAGADHRTRSAMPSGFVRWERTLAPQGALVYAGLGHVQRFPDYWELISPGNGAASAGNAFATLRPEKTTQLDMGAQWKGADWQLWTSAYVGVVRDYILFDYTGMKSAVRNVDARTAGLELGASQRLGTAWTAQGTLAYSWGRNTSEGRPLPQMPPLEARLGLEYAQGPWSAGGLWRLVAAQHRHANGQGNVVGRDLGASAGFGVLSLHAGYRINAQLKLAAGVDNLLDKNYAEHLNLAGNAGFGYPGGVRINEPGRTLWLRADLQF</sequence>
<dbReference type="KEGG" id="dia:Dtpsy_3427"/>
<keyword evidence="4 10" id="KW-1134">Transmembrane beta strand</keyword>
<comment type="similarity">
    <text evidence="2 10 11">Belongs to the TonB-dependent receptor family.</text>
</comment>
<dbReference type="Gene3D" id="2.170.130.10">
    <property type="entry name" value="TonB-dependent receptor, plug domain"/>
    <property type="match status" value="1"/>
</dbReference>
<evidence type="ECO:0000256" key="10">
    <source>
        <dbReference type="PROSITE-ProRule" id="PRU01360"/>
    </source>
</evidence>
<dbReference type="Gene3D" id="2.40.170.20">
    <property type="entry name" value="TonB-dependent receptor, beta-barrel domain"/>
    <property type="match status" value="1"/>
</dbReference>
<dbReference type="InterPro" id="IPR000531">
    <property type="entry name" value="Beta-barrel_TonB"/>
</dbReference>
<dbReference type="InterPro" id="IPR012910">
    <property type="entry name" value="Plug_dom"/>
</dbReference>
<dbReference type="PANTHER" id="PTHR30069">
    <property type="entry name" value="TONB-DEPENDENT OUTER MEMBRANE RECEPTOR"/>
    <property type="match status" value="1"/>
</dbReference>
<keyword evidence="6 11" id="KW-0798">TonB box</keyword>
<evidence type="ECO:0000256" key="8">
    <source>
        <dbReference type="ARBA" id="ARBA00023170"/>
    </source>
</evidence>
<name>A0A9J9UBT5_ACIET</name>
<proteinExistence type="inferred from homology"/>
<feature type="domain" description="TonB-dependent receptor plug" evidence="15">
    <location>
        <begin position="67"/>
        <end position="168"/>
    </location>
</feature>
<evidence type="ECO:0000259" key="14">
    <source>
        <dbReference type="Pfam" id="PF00593"/>
    </source>
</evidence>
<dbReference type="AlphaFoldDB" id="A0A9J9UBT5"/>
<keyword evidence="3 10" id="KW-0813">Transport</keyword>
<feature type="chain" id="PRO_5039930578" evidence="13">
    <location>
        <begin position="38"/>
        <end position="698"/>
    </location>
</feature>
<protein>
    <submittedName>
        <fullName evidence="16">TonB-dependent copper receptor</fullName>
    </submittedName>
</protein>
<dbReference type="GO" id="GO:0044718">
    <property type="term" value="P:siderophore transmembrane transport"/>
    <property type="evidence" value="ECO:0007669"/>
    <property type="project" value="TreeGrafter"/>
</dbReference>
<evidence type="ECO:0000256" key="4">
    <source>
        <dbReference type="ARBA" id="ARBA00022452"/>
    </source>
</evidence>
<dbReference type="SUPFAM" id="SSF56935">
    <property type="entry name" value="Porins"/>
    <property type="match status" value="1"/>
</dbReference>
<evidence type="ECO:0000256" key="6">
    <source>
        <dbReference type="ARBA" id="ARBA00023077"/>
    </source>
</evidence>
<keyword evidence="5 10" id="KW-0812">Transmembrane</keyword>
<evidence type="ECO:0000256" key="3">
    <source>
        <dbReference type="ARBA" id="ARBA00022448"/>
    </source>
</evidence>
<dbReference type="InterPro" id="IPR037066">
    <property type="entry name" value="Plug_dom_sf"/>
</dbReference>
<keyword evidence="8 16" id="KW-0675">Receptor</keyword>
<evidence type="ECO:0000256" key="9">
    <source>
        <dbReference type="ARBA" id="ARBA00023237"/>
    </source>
</evidence>
<dbReference type="InterPro" id="IPR010100">
    <property type="entry name" value="TonB-dep_Cu_rcpt"/>
</dbReference>
<evidence type="ECO:0000313" key="16">
    <source>
        <dbReference type="EMBL" id="ACM34854.1"/>
    </source>
</evidence>
<dbReference type="GO" id="GO:0009279">
    <property type="term" value="C:cell outer membrane"/>
    <property type="evidence" value="ECO:0007669"/>
    <property type="project" value="UniProtKB-SubCell"/>
</dbReference>
<evidence type="ECO:0000256" key="12">
    <source>
        <dbReference type="SAM" id="MobiDB-lite"/>
    </source>
</evidence>
<evidence type="ECO:0000256" key="5">
    <source>
        <dbReference type="ARBA" id="ARBA00022692"/>
    </source>
</evidence>
<keyword evidence="7 10" id="KW-0472">Membrane</keyword>
<evidence type="ECO:0000256" key="11">
    <source>
        <dbReference type="RuleBase" id="RU003357"/>
    </source>
</evidence>
<comment type="subcellular location">
    <subcellularLocation>
        <location evidence="1 10">Cell outer membrane</location>
        <topology evidence="1 10">Multi-pass membrane protein</topology>
    </subcellularLocation>
</comment>
<keyword evidence="17" id="KW-1185">Reference proteome</keyword>
<dbReference type="InterPro" id="IPR039426">
    <property type="entry name" value="TonB-dep_rcpt-like"/>
</dbReference>
<evidence type="ECO:0000256" key="2">
    <source>
        <dbReference type="ARBA" id="ARBA00009810"/>
    </source>
</evidence>
<dbReference type="Pfam" id="PF00593">
    <property type="entry name" value="TonB_dep_Rec_b-barrel"/>
    <property type="match status" value="1"/>
</dbReference>
<dbReference type="Proteomes" id="UP000000450">
    <property type="component" value="Chromosome"/>
</dbReference>
<dbReference type="PANTHER" id="PTHR30069:SF49">
    <property type="entry name" value="OUTER MEMBRANE PROTEIN C"/>
    <property type="match status" value="1"/>
</dbReference>
<keyword evidence="13" id="KW-0732">Signal</keyword>
<keyword evidence="9 10" id="KW-0998">Cell outer membrane</keyword>
<dbReference type="EMBL" id="CP001392">
    <property type="protein sequence ID" value="ACM34854.1"/>
    <property type="molecule type" value="Genomic_DNA"/>
</dbReference>
<dbReference type="Pfam" id="PF07715">
    <property type="entry name" value="Plug"/>
    <property type="match status" value="1"/>
</dbReference>
<feature type="region of interest" description="Disordered" evidence="12">
    <location>
        <begin position="356"/>
        <end position="378"/>
    </location>
</feature>
<gene>
    <name evidence="16" type="ordered locus">Dtpsy_3427</name>
</gene>
<feature type="signal peptide" evidence="13">
    <location>
        <begin position="1"/>
        <end position="37"/>
    </location>
</feature>
<dbReference type="InterPro" id="IPR036942">
    <property type="entry name" value="Beta-barrel_TonB_sf"/>
</dbReference>
<dbReference type="NCBIfam" id="TIGR01778">
    <property type="entry name" value="TonB-copper"/>
    <property type="match status" value="1"/>
</dbReference>
<feature type="domain" description="TonB-dependent receptor-like beta-barrel" evidence="14">
    <location>
        <begin position="220"/>
        <end position="658"/>
    </location>
</feature>
<evidence type="ECO:0000256" key="13">
    <source>
        <dbReference type="SAM" id="SignalP"/>
    </source>
</evidence>
<dbReference type="PROSITE" id="PS52016">
    <property type="entry name" value="TONB_DEPENDENT_REC_3"/>
    <property type="match status" value="1"/>
</dbReference>
<dbReference type="RefSeq" id="WP_015914637.1">
    <property type="nucleotide sequence ID" value="NC_011992.1"/>
</dbReference>
<evidence type="ECO:0000256" key="7">
    <source>
        <dbReference type="ARBA" id="ARBA00023136"/>
    </source>
</evidence>